<dbReference type="Pfam" id="PF14769">
    <property type="entry name" value="CLAMP"/>
    <property type="match status" value="1"/>
</dbReference>
<dbReference type="PANTHER" id="PTHR28457">
    <property type="entry name" value="COILED-COIL DOMAIN-CONTAINING PROTEIN 189"/>
    <property type="match status" value="1"/>
</dbReference>
<dbReference type="EnsemblMetazoa" id="XM_011411234.2">
    <property type="protein sequence ID" value="XP_011409536.1"/>
    <property type="gene ID" value="LOC105316391"/>
</dbReference>
<name>A0A1X7VPN5_AMPQE</name>
<dbReference type="STRING" id="400682.A0A1X7VPN5"/>
<sequence>MSTLFTPRICTWEDLDYTNAEKLLDAKTTNGTIYNHTGGLLYNLLGTEGEMRIKITTDLFYNLILFCRKNKFSPEQLTALFTILKTLHLLCISTPYNNIEECHQLMKDFIIKHSVFRPPYSICLFSLHQVKLTTEYLLETYFKHYKMYKYAFTKRVLLDLSISYDRDGEQKEAEVDPISSQEEAGKINTAKSEEEIEQKEQAETTEEEATIVEEPDEIPDDLKQLKDLISQTLTERLNEMKVTVEKELSKSDKRLTDRLNILEAETDGGKGGKKKK</sequence>
<keyword evidence="3" id="KW-1185">Reference proteome</keyword>
<evidence type="ECO:0008006" key="4">
    <source>
        <dbReference type="Google" id="ProtNLM"/>
    </source>
</evidence>
<dbReference type="Proteomes" id="UP000007879">
    <property type="component" value="Unassembled WGS sequence"/>
</dbReference>
<feature type="region of interest" description="Disordered" evidence="1">
    <location>
        <begin position="171"/>
        <end position="218"/>
    </location>
</feature>
<dbReference type="OrthoDB" id="425082at2759"/>
<reference evidence="2" key="2">
    <citation type="submission" date="2017-05" db="UniProtKB">
        <authorList>
            <consortium name="EnsemblMetazoa"/>
        </authorList>
    </citation>
    <scope>IDENTIFICATION</scope>
</reference>
<reference evidence="3" key="1">
    <citation type="journal article" date="2010" name="Nature">
        <title>The Amphimedon queenslandica genome and the evolution of animal complexity.</title>
        <authorList>
            <person name="Srivastava M."/>
            <person name="Simakov O."/>
            <person name="Chapman J."/>
            <person name="Fahey B."/>
            <person name="Gauthier M.E."/>
            <person name="Mitros T."/>
            <person name="Richards G.S."/>
            <person name="Conaco C."/>
            <person name="Dacre M."/>
            <person name="Hellsten U."/>
            <person name="Larroux C."/>
            <person name="Putnam N.H."/>
            <person name="Stanke M."/>
            <person name="Adamska M."/>
            <person name="Darling A."/>
            <person name="Degnan S.M."/>
            <person name="Oakley T.H."/>
            <person name="Plachetzki D.C."/>
            <person name="Zhai Y."/>
            <person name="Adamski M."/>
            <person name="Calcino A."/>
            <person name="Cummins S.F."/>
            <person name="Goodstein D.M."/>
            <person name="Harris C."/>
            <person name="Jackson D.J."/>
            <person name="Leys S.P."/>
            <person name="Shu S."/>
            <person name="Woodcroft B.J."/>
            <person name="Vervoort M."/>
            <person name="Kosik K.S."/>
            <person name="Manning G."/>
            <person name="Degnan B.M."/>
            <person name="Rokhsar D.S."/>
        </authorList>
    </citation>
    <scope>NUCLEOTIDE SEQUENCE [LARGE SCALE GENOMIC DNA]</scope>
</reference>
<feature type="region of interest" description="Disordered" evidence="1">
    <location>
        <begin position="243"/>
        <end position="276"/>
    </location>
</feature>
<feature type="compositionally biased region" description="Acidic residues" evidence="1">
    <location>
        <begin position="203"/>
        <end position="218"/>
    </location>
</feature>
<dbReference type="InterPro" id="IPR032727">
    <property type="entry name" value="CLAMP"/>
</dbReference>
<dbReference type="AlphaFoldDB" id="A0A1X7VPN5"/>
<dbReference type="KEGG" id="aqu:105316391"/>
<dbReference type="eggNOG" id="ENOG502RXPT">
    <property type="taxonomic scope" value="Eukaryota"/>
</dbReference>
<dbReference type="EnsemblMetazoa" id="Aqu2.1.41805_001">
    <property type="protein sequence ID" value="Aqu2.1.41805_001"/>
    <property type="gene ID" value="Aqu2.1.41805"/>
</dbReference>
<dbReference type="PANTHER" id="PTHR28457:SF1">
    <property type="entry name" value="CILIA- AND FLAGELLA-ASSOCIATED PROTEIN 119"/>
    <property type="match status" value="1"/>
</dbReference>
<organism evidence="2">
    <name type="scientific">Amphimedon queenslandica</name>
    <name type="common">Sponge</name>
    <dbReference type="NCBI Taxonomy" id="400682"/>
    <lineage>
        <taxon>Eukaryota</taxon>
        <taxon>Metazoa</taxon>
        <taxon>Porifera</taxon>
        <taxon>Demospongiae</taxon>
        <taxon>Heteroscleromorpha</taxon>
        <taxon>Haplosclerida</taxon>
        <taxon>Niphatidae</taxon>
        <taxon>Amphimedon</taxon>
    </lineage>
</organism>
<gene>
    <name evidence="2" type="primary">105316391</name>
</gene>
<proteinExistence type="predicted"/>
<accession>A0A1X7VPN5</accession>
<evidence type="ECO:0000313" key="2">
    <source>
        <dbReference type="EnsemblMetazoa" id="Aqu2.1.41805_001"/>
    </source>
</evidence>
<feature type="compositionally biased region" description="Basic and acidic residues" evidence="1">
    <location>
        <begin position="243"/>
        <end position="257"/>
    </location>
</feature>
<dbReference type="InParanoid" id="A0A1X7VPN5"/>
<evidence type="ECO:0000313" key="3">
    <source>
        <dbReference type="Proteomes" id="UP000007879"/>
    </source>
</evidence>
<dbReference type="OMA" id="QTYIKTQ"/>
<evidence type="ECO:0000256" key="1">
    <source>
        <dbReference type="SAM" id="MobiDB-lite"/>
    </source>
</evidence>
<protein>
    <recommendedName>
        <fullName evidence="4">Coiled-coil domain-containing protein 189</fullName>
    </recommendedName>
</protein>